<keyword evidence="6" id="KW-1185">Reference proteome</keyword>
<name>A0A841TK31_9BACL</name>
<keyword evidence="2 5" id="KW-0238">DNA-binding</keyword>
<evidence type="ECO:0000256" key="2">
    <source>
        <dbReference type="ARBA" id="ARBA00023125"/>
    </source>
</evidence>
<dbReference type="Pfam" id="PF00356">
    <property type="entry name" value="LacI"/>
    <property type="match status" value="1"/>
</dbReference>
<dbReference type="InterPro" id="IPR010982">
    <property type="entry name" value="Lambda_DNA-bd_dom_sf"/>
</dbReference>
<dbReference type="RefSeq" id="WP_185180559.1">
    <property type="nucleotide sequence ID" value="NZ_CBCSEP010000027.1"/>
</dbReference>
<dbReference type="InterPro" id="IPR046335">
    <property type="entry name" value="LacI/GalR-like_sensor"/>
</dbReference>
<evidence type="ECO:0000313" key="5">
    <source>
        <dbReference type="EMBL" id="MBB6679297.1"/>
    </source>
</evidence>
<comment type="caution">
    <text evidence="5">The sequence shown here is derived from an EMBL/GenBank/DDBJ whole genome shotgun (WGS) entry which is preliminary data.</text>
</comment>
<dbReference type="PANTHER" id="PTHR30146">
    <property type="entry name" value="LACI-RELATED TRANSCRIPTIONAL REPRESSOR"/>
    <property type="match status" value="1"/>
</dbReference>
<dbReference type="EMBL" id="JACJVN010000078">
    <property type="protein sequence ID" value="MBB6679297.1"/>
    <property type="molecule type" value="Genomic_DNA"/>
</dbReference>
<dbReference type="GO" id="GO:0000976">
    <property type="term" value="F:transcription cis-regulatory region binding"/>
    <property type="evidence" value="ECO:0007669"/>
    <property type="project" value="TreeGrafter"/>
</dbReference>
<dbReference type="GO" id="GO:0003700">
    <property type="term" value="F:DNA-binding transcription factor activity"/>
    <property type="evidence" value="ECO:0007669"/>
    <property type="project" value="TreeGrafter"/>
</dbReference>
<evidence type="ECO:0000313" key="6">
    <source>
        <dbReference type="Proteomes" id="UP000574133"/>
    </source>
</evidence>
<dbReference type="SMART" id="SM00354">
    <property type="entry name" value="HTH_LACI"/>
    <property type="match status" value="1"/>
</dbReference>
<dbReference type="InterPro" id="IPR028082">
    <property type="entry name" value="Peripla_BP_I"/>
</dbReference>
<dbReference type="AlphaFoldDB" id="A0A841TK31"/>
<protein>
    <submittedName>
        <fullName evidence="5">LacI family DNA-binding transcriptional regulator</fullName>
    </submittedName>
</protein>
<reference evidence="5 6" key="1">
    <citation type="submission" date="2020-08" db="EMBL/GenBank/DDBJ databases">
        <title>Cohnella phylogeny.</title>
        <authorList>
            <person name="Dunlap C."/>
        </authorList>
    </citation>
    <scope>NUCLEOTIDE SEQUENCE [LARGE SCALE GENOMIC DNA]</scope>
    <source>
        <strain evidence="5 6">DSM 103658</strain>
    </source>
</reference>
<evidence type="ECO:0000256" key="3">
    <source>
        <dbReference type="ARBA" id="ARBA00023163"/>
    </source>
</evidence>
<dbReference type="PROSITE" id="PS50932">
    <property type="entry name" value="HTH_LACI_2"/>
    <property type="match status" value="1"/>
</dbReference>
<dbReference type="CDD" id="cd01392">
    <property type="entry name" value="HTH_LacI"/>
    <property type="match status" value="1"/>
</dbReference>
<keyword evidence="3" id="KW-0804">Transcription</keyword>
<dbReference type="SUPFAM" id="SSF47413">
    <property type="entry name" value="lambda repressor-like DNA-binding domains"/>
    <property type="match status" value="1"/>
</dbReference>
<feature type="domain" description="HTH lacI-type" evidence="4">
    <location>
        <begin position="2"/>
        <end position="56"/>
    </location>
</feature>
<sequence>MATRKEVAALAGVSEATVSRVLNGVGPIKESTRKRVREAAEKLGYQLNAVAASFARGKSGNIGVVLPHVPKVHLFSTYYFSEMLSGIGEAARASGQGLLLLYRDPLKPFDYVSLFATQRVDACLVLGASAASHEAEAIARMAEEQLPFCVVDQRYDDPRISFVCADHAEGSISATKHLLGIGCRRVGFLNGPPHYSNSADRQEGYRLALKEAGLEPDASLQFEGNYSRSSGYKAAEAVDRQLDQLDGLVCANDRMAVGLIQGLKERGRRIPEELAIVGCDNSDIADWFDPSLTSVAVPFYEMGKLAAERLMESMKEEKASRGVIREVLRTSLVVRQTSR</sequence>
<keyword evidence="1" id="KW-0805">Transcription regulation</keyword>
<proteinExistence type="predicted"/>
<dbReference type="Gene3D" id="1.10.260.40">
    <property type="entry name" value="lambda repressor-like DNA-binding domains"/>
    <property type="match status" value="1"/>
</dbReference>
<dbReference type="Gene3D" id="3.40.50.2300">
    <property type="match status" value="2"/>
</dbReference>
<dbReference type="Proteomes" id="UP000574133">
    <property type="component" value="Unassembled WGS sequence"/>
</dbReference>
<dbReference type="CDD" id="cd06267">
    <property type="entry name" value="PBP1_LacI_sugar_binding-like"/>
    <property type="match status" value="1"/>
</dbReference>
<evidence type="ECO:0000256" key="1">
    <source>
        <dbReference type="ARBA" id="ARBA00023015"/>
    </source>
</evidence>
<organism evidence="5 6">
    <name type="scientific">Cohnella lubricantis</name>
    <dbReference type="NCBI Taxonomy" id="2163172"/>
    <lineage>
        <taxon>Bacteria</taxon>
        <taxon>Bacillati</taxon>
        <taxon>Bacillota</taxon>
        <taxon>Bacilli</taxon>
        <taxon>Bacillales</taxon>
        <taxon>Paenibacillaceae</taxon>
        <taxon>Cohnella</taxon>
    </lineage>
</organism>
<evidence type="ECO:0000259" key="4">
    <source>
        <dbReference type="PROSITE" id="PS50932"/>
    </source>
</evidence>
<gene>
    <name evidence="5" type="ORF">H4Q31_18565</name>
</gene>
<dbReference type="InterPro" id="IPR000843">
    <property type="entry name" value="HTH_LacI"/>
</dbReference>
<dbReference type="SUPFAM" id="SSF53822">
    <property type="entry name" value="Periplasmic binding protein-like I"/>
    <property type="match status" value="1"/>
</dbReference>
<dbReference type="PANTHER" id="PTHR30146:SF109">
    <property type="entry name" value="HTH-TYPE TRANSCRIPTIONAL REGULATOR GALS"/>
    <property type="match status" value="1"/>
</dbReference>
<accession>A0A841TK31</accession>
<dbReference type="Pfam" id="PF13377">
    <property type="entry name" value="Peripla_BP_3"/>
    <property type="match status" value="1"/>
</dbReference>